<evidence type="ECO:0000256" key="5">
    <source>
        <dbReference type="RuleBase" id="RU362040"/>
    </source>
</evidence>
<name>G0U8U2_TRYVY</name>
<dbReference type="PANTHER" id="PTHR11124">
    <property type="entry name" value="VACUOLAR SORTING PROTEIN VPS29"/>
    <property type="match status" value="1"/>
</dbReference>
<dbReference type="AlphaFoldDB" id="G0U8U2"/>
<accession>G0U8U2</accession>
<evidence type="ECO:0000256" key="1">
    <source>
        <dbReference type="ARBA" id="ARBA00005945"/>
    </source>
</evidence>
<comment type="similarity">
    <text evidence="1 5">Belongs to the VPS29 family.</text>
</comment>
<proteinExistence type="inferred from homology"/>
<protein>
    <recommendedName>
        <fullName evidence="2 5">Vacuolar protein sorting-associated protein 29</fullName>
    </recommendedName>
</protein>
<dbReference type="InterPro" id="IPR000979">
    <property type="entry name" value="Phosphodiesterase_MJ0936/Vps29"/>
</dbReference>
<dbReference type="VEuPathDB" id="TriTrypDB:TvY486_1115070"/>
<dbReference type="InterPro" id="IPR029052">
    <property type="entry name" value="Metallo-depent_PP-like"/>
</dbReference>
<dbReference type="CDD" id="cd07394">
    <property type="entry name" value="MPP_Vps29"/>
    <property type="match status" value="1"/>
</dbReference>
<evidence type="ECO:0000259" key="6">
    <source>
        <dbReference type="Pfam" id="PF12850"/>
    </source>
</evidence>
<dbReference type="GO" id="GO:0030904">
    <property type="term" value="C:retromer complex"/>
    <property type="evidence" value="ECO:0007669"/>
    <property type="project" value="InterPro"/>
</dbReference>
<gene>
    <name evidence="7" type="ORF">TVY486_1115070</name>
</gene>
<dbReference type="OMA" id="VRGNMDY"/>
<dbReference type="GO" id="GO:0015031">
    <property type="term" value="P:protein transport"/>
    <property type="evidence" value="ECO:0007669"/>
    <property type="project" value="UniProtKB-KW"/>
</dbReference>
<dbReference type="InterPro" id="IPR024654">
    <property type="entry name" value="Calcineurin-like_PHP_lpxH"/>
</dbReference>
<keyword evidence="4" id="KW-0653">Protein transport</keyword>
<organism evidence="7">
    <name type="scientific">Trypanosoma vivax (strain Y486)</name>
    <dbReference type="NCBI Taxonomy" id="1055687"/>
    <lineage>
        <taxon>Eukaryota</taxon>
        <taxon>Discoba</taxon>
        <taxon>Euglenozoa</taxon>
        <taxon>Kinetoplastea</taxon>
        <taxon>Metakinetoplastina</taxon>
        <taxon>Trypanosomatida</taxon>
        <taxon>Trypanosomatidae</taxon>
        <taxon>Trypanosoma</taxon>
        <taxon>Duttonella</taxon>
    </lineage>
</organism>
<dbReference type="GO" id="GO:0005829">
    <property type="term" value="C:cytosol"/>
    <property type="evidence" value="ECO:0007669"/>
    <property type="project" value="GOC"/>
</dbReference>
<reference evidence="7" key="1">
    <citation type="journal article" date="2012" name="Proc. Natl. Acad. Sci. U.S.A.">
        <title>Antigenic diversity is generated by distinct evolutionary mechanisms in African trypanosome species.</title>
        <authorList>
            <person name="Jackson A.P."/>
            <person name="Berry A."/>
            <person name="Aslett M."/>
            <person name="Allison H.C."/>
            <person name="Burton P."/>
            <person name="Vavrova-Anderson J."/>
            <person name="Brown R."/>
            <person name="Browne H."/>
            <person name="Corton N."/>
            <person name="Hauser H."/>
            <person name="Gamble J."/>
            <person name="Gilderthorp R."/>
            <person name="Marcello L."/>
            <person name="McQuillan J."/>
            <person name="Otto T.D."/>
            <person name="Quail M.A."/>
            <person name="Sanders M.J."/>
            <person name="van Tonder A."/>
            <person name="Ginger M.L."/>
            <person name="Field M.C."/>
            <person name="Barry J.D."/>
            <person name="Hertz-Fowler C."/>
            <person name="Berriman M."/>
        </authorList>
    </citation>
    <scope>NUCLEOTIDE SEQUENCE</scope>
    <source>
        <strain evidence="7">Y486</strain>
    </source>
</reference>
<dbReference type="GO" id="GO:0042147">
    <property type="term" value="P:retrograde transport, endosome to Golgi"/>
    <property type="evidence" value="ECO:0007669"/>
    <property type="project" value="InterPro"/>
</dbReference>
<dbReference type="InterPro" id="IPR028661">
    <property type="entry name" value="Vps29"/>
</dbReference>
<dbReference type="Pfam" id="PF12850">
    <property type="entry name" value="Metallophos_2"/>
    <property type="match status" value="1"/>
</dbReference>
<dbReference type="SUPFAM" id="SSF56300">
    <property type="entry name" value="Metallo-dependent phosphatases"/>
    <property type="match status" value="1"/>
</dbReference>
<dbReference type="GO" id="GO:0031410">
    <property type="term" value="C:cytoplasmic vesicle"/>
    <property type="evidence" value="ECO:0007669"/>
    <property type="project" value="UniProtKB-ARBA"/>
</dbReference>
<dbReference type="NCBIfam" id="TIGR00040">
    <property type="entry name" value="yfcE"/>
    <property type="match status" value="1"/>
</dbReference>
<evidence type="ECO:0000256" key="4">
    <source>
        <dbReference type="ARBA" id="ARBA00022927"/>
    </source>
</evidence>
<dbReference type="EMBL" id="HE573027">
    <property type="protein sequence ID" value="CCC54023.1"/>
    <property type="molecule type" value="Genomic_DNA"/>
</dbReference>
<evidence type="ECO:0000256" key="2">
    <source>
        <dbReference type="ARBA" id="ARBA00017767"/>
    </source>
</evidence>
<sequence>MVLIVVVGDLHVPQRAAAIPEAFRQMFAPGRIQLALITGNVGCKDMYDYFCGVAKEVYCSRGEFDDCWCPQSGTTSGSNPLQDSHVITVESLRIGVVHGHQAVPLGDKEALAAIQRKLDVDVLVSGATHQSKIFEFDGHLFVNPGSITGAFTPAQPDVVPTFVLLDVQGKQVMSFSYAYAPGEGAGGENFKIKRRAWTKA</sequence>
<dbReference type="FunFam" id="3.60.21.10:FF:000015">
    <property type="entry name" value="Vacuolar protein sorting-associated protein 29"/>
    <property type="match status" value="1"/>
</dbReference>
<dbReference type="Gene3D" id="3.60.21.10">
    <property type="match status" value="1"/>
</dbReference>
<feature type="domain" description="Calcineurin-like phosphoesterase" evidence="6">
    <location>
        <begin position="3"/>
        <end position="169"/>
    </location>
</feature>
<keyword evidence="3" id="KW-0813">Transport</keyword>
<evidence type="ECO:0000313" key="7">
    <source>
        <dbReference type="EMBL" id="CCC54023.1"/>
    </source>
</evidence>
<evidence type="ECO:0000256" key="3">
    <source>
        <dbReference type="ARBA" id="ARBA00022448"/>
    </source>
</evidence>